<dbReference type="PANTHER" id="PTHR46401">
    <property type="entry name" value="GLYCOSYLTRANSFERASE WBBK-RELATED"/>
    <property type="match status" value="1"/>
</dbReference>
<name>A0A4Y9EPK7_9SPHN</name>
<organism evidence="5 6">
    <name type="scientific">Glacieibacterium arshaanense</name>
    <dbReference type="NCBI Taxonomy" id="2511025"/>
    <lineage>
        <taxon>Bacteria</taxon>
        <taxon>Pseudomonadati</taxon>
        <taxon>Pseudomonadota</taxon>
        <taxon>Alphaproteobacteria</taxon>
        <taxon>Sphingomonadales</taxon>
        <taxon>Sphingosinicellaceae</taxon>
        <taxon>Glacieibacterium</taxon>
    </lineage>
</organism>
<gene>
    <name evidence="5" type="ORF">EUV02_08805</name>
</gene>
<proteinExistence type="predicted"/>
<dbReference type="InterPro" id="IPR028098">
    <property type="entry name" value="Glyco_trans_4-like_N"/>
</dbReference>
<feature type="domain" description="Glycosyltransferase subfamily 4-like N-terminal" evidence="4">
    <location>
        <begin position="125"/>
        <end position="294"/>
    </location>
</feature>
<dbReference type="OrthoDB" id="9790710at2"/>
<dbReference type="Pfam" id="PF00534">
    <property type="entry name" value="Glycos_transf_1"/>
    <property type="match status" value="1"/>
</dbReference>
<evidence type="ECO:0000256" key="1">
    <source>
        <dbReference type="ARBA" id="ARBA00022679"/>
    </source>
</evidence>
<evidence type="ECO:0000259" key="3">
    <source>
        <dbReference type="Pfam" id="PF00534"/>
    </source>
</evidence>
<dbReference type="GO" id="GO:0016757">
    <property type="term" value="F:glycosyltransferase activity"/>
    <property type="evidence" value="ECO:0007669"/>
    <property type="project" value="InterPro"/>
</dbReference>
<dbReference type="EMBL" id="SIHO01000002">
    <property type="protein sequence ID" value="TFU03279.1"/>
    <property type="molecule type" value="Genomic_DNA"/>
</dbReference>
<evidence type="ECO:0000256" key="2">
    <source>
        <dbReference type="SAM" id="MobiDB-lite"/>
    </source>
</evidence>
<sequence>MVCAGRRLHRQDAVSAADFRNRLHRARAVPALVSGAADRWRRGHPPDSGTGAGGAHGGDDHRHLFRQRAVHWRILPYGRHAGGAVRGRQSNPHIAAPSCRIGRHAGAMTDIVAVHTVGSLSARAGGVARAVAALATALTETDVAVELVSGSAADDGALVLPPPALLAPRFVSTLRGPLLTRYPGMAAAIAAAATAHPGKVPIIHDNGIWAPSNIAVYSAVAAQRLRYVISPHGMLEPWAMAYHAGRKKLAWWAYQRRALAGAAGLLATAEPERTAIRKLFPRTPIAVIANGIDCPVLPPATDPASKTVLFLSRLHPKKNLIGLLDAWATICATPQFAGWNLEIAGPDEGGHRAEVERHVARLGLDARVNFTGHVEDADKPALFKRAAVFILPSFSENFGIVVTEALAAGLPVIATHGTPWAELPEQRCGWWVAPTPAALADAMQAALALDPAARRAMGERGHGWVAARFGWDKIAAATASFYRWLEHGGREPDFVDV</sequence>
<keyword evidence="6" id="KW-1185">Reference proteome</keyword>
<feature type="region of interest" description="Disordered" evidence="2">
    <location>
        <begin position="37"/>
        <end position="60"/>
    </location>
</feature>
<evidence type="ECO:0000259" key="4">
    <source>
        <dbReference type="Pfam" id="PF13439"/>
    </source>
</evidence>
<evidence type="ECO:0000313" key="5">
    <source>
        <dbReference type="EMBL" id="TFU03279.1"/>
    </source>
</evidence>
<dbReference type="GO" id="GO:0009103">
    <property type="term" value="P:lipopolysaccharide biosynthetic process"/>
    <property type="evidence" value="ECO:0007669"/>
    <property type="project" value="TreeGrafter"/>
</dbReference>
<reference evidence="5 6" key="1">
    <citation type="submission" date="2019-02" db="EMBL/GenBank/DDBJ databases">
        <title>Polymorphobacter sp. isolated from the lake at the Tibet of China.</title>
        <authorList>
            <person name="Li A."/>
        </authorList>
    </citation>
    <scope>NUCLEOTIDE SEQUENCE [LARGE SCALE GENOMIC DNA]</scope>
    <source>
        <strain evidence="5 6">DJ1R-1</strain>
    </source>
</reference>
<dbReference type="SUPFAM" id="SSF53756">
    <property type="entry name" value="UDP-Glycosyltransferase/glycogen phosphorylase"/>
    <property type="match status" value="1"/>
</dbReference>
<dbReference type="PANTHER" id="PTHR46401:SF2">
    <property type="entry name" value="GLYCOSYLTRANSFERASE WBBK-RELATED"/>
    <property type="match status" value="1"/>
</dbReference>
<protein>
    <submittedName>
        <fullName evidence="5">Glycosyltransferase</fullName>
    </submittedName>
</protein>
<accession>A0A4Y9EPK7</accession>
<comment type="caution">
    <text evidence="5">The sequence shown here is derived from an EMBL/GenBank/DDBJ whole genome shotgun (WGS) entry which is preliminary data.</text>
</comment>
<dbReference type="Proteomes" id="UP000297737">
    <property type="component" value="Unassembled WGS sequence"/>
</dbReference>
<dbReference type="Pfam" id="PF13439">
    <property type="entry name" value="Glyco_transf_4"/>
    <property type="match status" value="1"/>
</dbReference>
<dbReference type="AlphaFoldDB" id="A0A4Y9EPK7"/>
<evidence type="ECO:0000313" key="6">
    <source>
        <dbReference type="Proteomes" id="UP000297737"/>
    </source>
</evidence>
<dbReference type="Gene3D" id="3.40.50.2000">
    <property type="entry name" value="Glycogen Phosphorylase B"/>
    <property type="match status" value="2"/>
</dbReference>
<dbReference type="InterPro" id="IPR001296">
    <property type="entry name" value="Glyco_trans_1"/>
</dbReference>
<feature type="domain" description="Glycosyl transferase family 1" evidence="3">
    <location>
        <begin position="305"/>
        <end position="461"/>
    </location>
</feature>
<keyword evidence="1 5" id="KW-0808">Transferase</keyword>